<accession>A0A5N5EPM9</accession>
<proteinExistence type="predicted"/>
<dbReference type="Proteomes" id="UP000326907">
    <property type="component" value="Unassembled WGS sequence"/>
</dbReference>
<evidence type="ECO:0000256" key="1">
    <source>
        <dbReference type="SAM" id="MobiDB-lite"/>
    </source>
</evidence>
<dbReference type="EMBL" id="VYUA01000062">
    <property type="protein sequence ID" value="KAB2588034.1"/>
    <property type="molecule type" value="Genomic_DNA"/>
</dbReference>
<evidence type="ECO:0000313" key="3">
    <source>
        <dbReference type="Proteomes" id="UP000326907"/>
    </source>
</evidence>
<comment type="caution">
    <text evidence="2">The sequence shown here is derived from an EMBL/GenBank/DDBJ whole genome shotgun (WGS) entry which is preliminary data.</text>
</comment>
<evidence type="ECO:0000313" key="2">
    <source>
        <dbReference type="EMBL" id="KAB2588034.1"/>
    </source>
</evidence>
<dbReference type="AlphaFoldDB" id="A0A5N5EPM9"/>
<gene>
    <name evidence="2" type="ORF">F5983_34625</name>
</gene>
<sequence>MVADSEDEKGEAADGEGAVSRGGRSHFAELKADPGAPGLESLLAEVNKLQRVRRLELPADLFADVSEKLVDA</sequence>
<keyword evidence="3" id="KW-1185">Reference proteome</keyword>
<protein>
    <submittedName>
        <fullName evidence="2">Transposase</fullName>
    </submittedName>
</protein>
<reference evidence="2 3" key="1">
    <citation type="submission" date="2019-09" db="EMBL/GenBank/DDBJ databases">
        <authorList>
            <person name="Liu P."/>
        </authorList>
    </citation>
    <scope>NUCLEOTIDE SEQUENCE [LARGE SCALE GENOMIC DNA]</scope>
    <source>
        <strain evidence="2 3">TRM68085</strain>
    </source>
</reference>
<organism evidence="2 3">
    <name type="scientific">Streptomyces arboris</name>
    <dbReference type="NCBI Taxonomy" id="2600619"/>
    <lineage>
        <taxon>Bacteria</taxon>
        <taxon>Bacillati</taxon>
        <taxon>Actinomycetota</taxon>
        <taxon>Actinomycetes</taxon>
        <taxon>Kitasatosporales</taxon>
        <taxon>Streptomycetaceae</taxon>
        <taxon>Streptomyces</taxon>
    </lineage>
</organism>
<name>A0A5N5EPM9_9ACTN</name>
<feature type="region of interest" description="Disordered" evidence="1">
    <location>
        <begin position="1"/>
        <end position="37"/>
    </location>
</feature>